<dbReference type="InterPro" id="IPR048466">
    <property type="entry name" value="DNA_pol3_delta-like_C"/>
</dbReference>
<dbReference type="Gene3D" id="1.10.8.60">
    <property type="match status" value="1"/>
</dbReference>
<evidence type="ECO:0000256" key="9">
    <source>
        <dbReference type="NCBIfam" id="TIGR01128"/>
    </source>
</evidence>
<dbReference type="GO" id="GO:0003887">
    <property type="term" value="F:DNA-directed DNA polymerase activity"/>
    <property type="evidence" value="ECO:0007669"/>
    <property type="project" value="UniProtKB-UniRule"/>
</dbReference>
<keyword evidence="4 13" id="KW-0548">Nucleotidyltransferase</keyword>
<comment type="catalytic activity">
    <reaction evidence="8">
        <text>DNA(n) + a 2'-deoxyribonucleoside 5'-triphosphate = DNA(n+1) + diphosphate</text>
        <dbReference type="Rhea" id="RHEA:22508"/>
        <dbReference type="Rhea" id="RHEA-COMP:17339"/>
        <dbReference type="Rhea" id="RHEA-COMP:17340"/>
        <dbReference type="ChEBI" id="CHEBI:33019"/>
        <dbReference type="ChEBI" id="CHEBI:61560"/>
        <dbReference type="ChEBI" id="CHEBI:173112"/>
        <dbReference type="EC" id="2.7.7.7"/>
    </reaction>
</comment>
<evidence type="ECO:0000256" key="2">
    <source>
        <dbReference type="ARBA" id="ARBA00017703"/>
    </source>
</evidence>
<dbReference type="EC" id="2.7.7.7" evidence="1 9"/>
<accession>A0A0B6DP91</accession>
<dbReference type="SUPFAM" id="SSF48019">
    <property type="entry name" value="post-AAA+ oligomerization domain-like"/>
    <property type="match status" value="1"/>
</dbReference>
<evidence type="ECO:0000256" key="1">
    <source>
        <dbReference type="ARBA" id="ARBA00012417"/>
    </source>
</evidence>
<gene>
    <name evidence="13" type="primary">holA</name>
    <name evidence="13" type="ORF">FWI86_03670</name>
    <name evidence="12" type="ORF">FWJ04_08200</name>
</gene>
<dbReference type="InterPro" id="IPR008921">
    <property type="entry name" value="DNA_pol3_clamp-load_cplx_C"/>
</dbReference>
<dbReference type="SUPFAM" id="SSF52540">
    <property type="entry name" value="P-loop containing nucleoside triphosphate hydrolases"/>
    <property type="match status" value="1"/>
</dbReference>
<proteinExistence type="inferred from homology"/>
<organism evidence="13">
    <name type="scientific">Francisella tularensis subsp. holarctica</name>
    <dbReference type="NCBI Taxonomy" id="119857"/>
    <lineage>
        <taxon>Bacteria</taxon>
        <taxon>Pseudomonadati</taxon>
        <taxon>Pseudomonadota</taxon>
        <taxon>Gammaproteobacteria</taxon>
        <taxon>Thiotrichales</taxon>
        <taxon>Francisellaceae</taxon>
        <taxon>Francisella</taxon>
    </lineage>
</organism>
<comment type="caution">
    <text evidence="13">The sequence shown here is derived from an EMBL/GenBank/DDBJ whole genome shotgun (WGS) entry which is preliminary data.</text>
</comment>
<keyword evidence="6" id="KW-0239">DNA-directed DNA polymerase</keyword>
<dbReference type="KEGG" id="ftz:CH68_2054"/>
<dbReference type="KEGG" id="ftv:CH67_170"/>
<evidence type="ECO:0000256" key="3">
    <source>
        <dbReference type="ARBA" id="ARBA00022679"/>
    </source>
</evidence>
<dbReference type="InterPro" id="IPR027417">
    <property type="entry name" value="P-loop_NTPase"/>
</dbReference>
<keyword evidence="3 13" id="KW-0808">Transferase</keyword>
<comment type="similarity">
    <text evidence="7">Belongs to the DNA polymerase HolA subunit family.</text>
</comment>
<evidence type="ECO:0000259" key="10">
    <source>
        <dbReference type="Pfam" id="PF06144"/>
    </source>
</evidence>
<dbReference type="InterPro" id="IPR010372">
    <property type="entry name" value="DNA_pol3_delta_N"/>
</dbReference>
<sequence length="325" mass="37774">MELSYFELLQKNDLTAYKLFIITGDEPLQKHNTIEKITNQFKTKNFEISYHDLSEQNIDVLYNEVDSLSLFSIDKFIQFNFDKPPQKKLQQTLVDKLINDDDNVYLLVFSGMKKQNTSAKWFQSLEHKAIHIRIFQPNLDNAINIIDYETQQLGLSLTKEATQLLALKTEGNLIATKQILKLLSRQDSRVFDENTIRPFLHEHANFDVFDLSEAILSQHKSKALKILNSILNENDKPPLVLWALKRELRILSQLKNTQITYHQKIFKDNNIWSAKQKFYISLANKLSPKKISAGLEKCLDTDLCIKGARKGNIQLKLNEIVFDIF</sequence>
<dbReference type="HOGENOM" id="CLU_044694_0_0_6"/>
<dbReference type="eggNOG" id="COG1466">
    <property type="taxonomic scope" value="Bacteria"/>
</dbReference>
<evidence type="ECO:0000256" key="5">
    <source>
        <dbReference type="ARBA" id="ARBA00022705"/>
    </source>
</evidence>
<feature type="domain" description="DNA polymerase III delta N-terminal" evidence="10">
    <location>
        <begin position="21"/>
        <end position="134"/>
    </location>
</feature>
<dbReference type="OMA" id="YHWVDAL"/>
<reference evidence="13" key="2">
    <citation type="submission" date="2020-02" db="EMBL/GenBank/DDBJ databases">
        <title>Using affinity propagation clustering for identifying bacterial clades and subclades with whole-genome sequences of Francisella tularensis.</title>
        <authorList>
            <person name="Homeier-Bachmann T."/>
            <person name="Abdel-Glil M.Y."/>
            <person name="Hackbart A."/>
            <person name="Hotzel H."/>
            <person name="Tomaso H."/>
        </authorList>
    </citation>
    <scope>NUCLEOTIDE SEQUENCE</scope>
    <source>
        <strain evidence="13">15T0085</strain>
        <strain evidence="12">17T1429</strain>
    </source>
</reference>
<dbReference type="Gene3D" id="1.20.272.10">
    <property type="match status" value="1"/>
</dbReference>
<evidence type="ECO:0000256" key="7">
    <source>
        <dbReference type="ARBA" id="ARBA00034754"/>
    </source>
</evidence>
<feature type="domain" description="DNA polymerase III delta subunit-like C-terminal" evidence="11">
    <location>
        <begin position="207"/>
        <end position="309"/>
    </location>
</feature>
<dbReference type="GO" id="GO:0009360">
    <property type="term" value="C:DNA polymerase III complex"/>
    <property type="evidence" value="ECO:0007669"/>
    <property type="project" value="UniProtKB-UniRule"/>
</dbReference>
<dbReference type="GO" id="GO:0003677">
    <property type="term" value="F:DNA binding"/>
    <property type="evidence" value="ECO:0007669"/>
    <property type="project" value="InterPro"/>
</dbReference>
<evidence type="ECO:0000256" key="4">
    <source>
        <dbReference type="ARBA" id="ARBA00022695"/>
    </source>
</evidence>
<dbReference type="Gene3D" id="3.40.50.300">
    <property type="entry name" value="P-loop containing nucleotide triphosphate hydrolases"/>
    <property type="match status" value="1"/>
</dbReference>
<evidence type="ECO:0000256" key="6">
    <source>
        <dbReference type="ARBA" id="ARBA00022932"/>
    </source>
</evidence>
<evidence type="ECO:0000313" key="12">
    <source>
        <dbReference type="EMBL" id="NDR89556.1"/>
    </source>
</evidence>
<dbReference type="Pfam" id="PF06144">
    <property type="entry name" value="DNA_pol3_delta"/>
    <property type="match status" value="1"/>
</dbReference>
<dbReference type="KEGG" id="ftc:DA46_823"/>
<dbReference type="NCBIfam" id="TIGR01128">
    <property type="entry name" value="holA"/>
    <property type="match status" value="1"/>
</dbReference>
<dbReference type="PANTHER" id="PTHR34388">
    <property type="entry name" value="DNA POLYMERASE III SUBUNIT DELTA"/>
    <property type="match status" value="1"/>
</dbReference>
<protein>
    <recommendedName>
        <fullName evidence="2 9">DNA polymerase III subunit delta</fullName>
        <ecNumber evidence="1 9">2.7.7.7</ecNumber>
    </recommendedName>
</protein>
<dbReference type="RefSeq" id="WP_003017465.1">
    <property type="nucleotide sequence ID" value="NZ_CP009693.1"/>
</dbReference>
<dbReference type="EMBL" id="JAAGJP010000018">
    <property type="protein sequence ID" value="NDS68188.1"/>
    <property type="molecule type" value="Genomic_DNA"/>
</dbReference>
<dbReference type="AlphaFoldDB" id="A0A0B6DP91"/>
<dbReference type="GO" id="GO:0006261">
    <property type="term" value="P:DNA-templated DNA replication"/>
    <property type="evidence" value="ECO:0007669"/>
    <property type="project" value="TreeGrafter"/>
</dbReference>
<dbReference type="EMBL" id="JAAGKH010000078">
    <property type="protein sequence ID" value="NDR89556.1"/>
    <property type="molecule type" value="Genomic_DNA"/>
</dbReference>
<dbReference type="Pfam" id="PF21694">
    <property type="entry name" value="DNA_pol3_delta_C"/>
    <property type="match status" value="1"/>
</dbReference>
<dbReference type="PANTHER" id="PTHR34388:SF1">
    <property type="entry name" value="DNA POLYMERASE III SUBUNIT DELTA"/>
    <property type="match status" value="1"/>
</dbReference>
<reference evidence="13" key="1">
    <citation type="submission" date="2019-08" db="EMBL/GenBank/DDBJ databases">
        <authorList>
            <person name="Busch A."/>
        </authorList>
    </citation>
    <scope>NUCLEOTIDE SEQUENCE</scope>
    <source>
        <strain evidence="13">15T0085</strain>
        <strain evidence="12">17T1429</strain>
    </source>
</reference>
<evidence type="ECO:0000313" key="13">
    <source>
        <dbReference type="EMBL" id="NDS68188.1"/>
    </source>
</evidence>
<dbReference type="InterPro" id="IPR005790">
    <property type="entry name" value="DNA_polIII_delta"/>
</dbReference>
<name>A0A0B6DP91_FRATU</name>
<keyword evidence="5" id="KW-0235">DNA replication</keyword>
<evidence type="ECO:0000256" key="8">
    <source>
        <dbReference type="ARBA" id="ARBA00049244"/>
    </source>
</evidence>
<evidence type="ECO:0000259" key="11">
    <source>
        <dbReference type="Pfam" id="PF21694"/>
    </source>
</evidence>